<comment type="caution">
    <text evidence="8">The sequence shown here is derived from an EMBL/GenBank/DDBJ whole genome shotgun (WGS) entry which is preliminary data.</text>
</comment>
<dbReference type="SUPFAM" id="SSF103473">
    <property type="entry name" value="MFS general substrate transporter"/>
    <property type="match status" value="1"/>
</dbReference>
<dbReference type="EMBL" id="JBHLTR010000016">
    <property type="protein sequence ID" value="MFC0559737.1"/>
    <property type="molecule type" value="Genomic_DNA"/>
</dbReference>
<comment type="subcellular location">
    <subcellularLocation>
        <location evidence="1">Cell membrane</location>
        <topology evidence="1">Multi-pass membrane protein</topology>
    </subcellularLocation>
</comment>
<dbReference type="PRINTS" id="PR01036">
    <property type="entry name" value="TCRTETB"/>
</dbReference>
<evidence type="ECO:0000256" key="1">
    <source>
        <dbReference type="ARBA" id="ARBA00004651"/>
    </source>
</evidence>
<feature type="transmembrane region" description="Helical" evidence="6">
    <location>
        <begin position="267"/>
        <end position="286"/>
    </location>
</feature>
<reference evidence="8 9" key="1">
    <citation type="submission" date="2024-09" db="EMBL/GenBank/DDBJ databases">
        <authorList>
            <person name="Sun Q."/>
            <person name="Mori K."/>
        </authorList>
    </citation>
    <scope>NUCLEOTIDE SEQUENCE [LARGE SCALE GENOMIC DNA]</scope>
    <source>
        <strain evidence="8 9">NCAIM B.02301</strain>
    </source>
</reference>
<accession>A0ABV6NG35</accession>
<feature type="transmembrane region" description="Helical" evidence="6">
    <location>
        <begin position="88"/>
        <end position="107"/>
    </location>
</feature>
<evidence type="ECO:0000256" key="2">
    <source>
        <dbReference type="ARBA" id="ARBA00022448"/>
    </source>
</evidence>
<dbReference type="InterPro" id="IPR020846">
    <property type="entry name" value="MFS_dom"/>
</dbReference>
<keyword evidence="2" id="KW-0813">Transport</keyword>
<keyword evidence="5 6" id="KW-0472">Membrane</keyword>
<feature type="transmembrane region" description="Helical" evidence="6">
    <location>
        <begin position="21"/>
        <end position="43"/>
    </location>
</feature>
<feature type="transmembrane region" description="Helical" evidence="6">
    <location>
        <begin position="229"/>
        <end position="246"/>
    </location>
</feature>
<keyword evidence="9" id="KW-1185">Reference proteome</keyword>
<dbReference type="Pfam" id="PF07690">
    <property type="entry name" value="MFS_1"/>
    <property type="match status" value="2"/>
</dbReference>
<feature type="transmembrane region" description="Helical" evidence="6">
    <location>
        <begin position="393"/>
        <end position="415"/>
    </location>
</feature>
<feature type="transmembrane region" description="Helical" evidence="6">
    <location>
        <begin position="146"/>
        <end position="168"/>
    </location>
</feature>
<evidence type="ECO:0000313" key="8">
    <source>
        <dbReference type="EMBL" id="MFC0559737.1"/>
    </source>
</evidence>
<evidence type="ECO:0000256" key="3">
    <source>
        <dbReference type="ARBA" id="ARBA00022692"/>
    </source>
</evidence>
<sequence>MSTEATSLSKKKEFVLKHENKIVLLWSLTVWMVVMNTTMFNVALPTVSSDFFLTSADASWIVSGYSIAFAIATVTYSRLSDFIPIKRLLLIGLTLLGVASIIGLFAHQYSWLLVARALQALGAGAVPGLAMILASRYIPISRRGRAMSFIASAASLGFGLGPVIGGAITQYLGWNYLFVITGLIILLAPIFLKLLPNEEVKMVKFDFIGAVLTGISVTGLLLFLSTLSIYFFIGSLVSVIWLWKHINKIQIPFIQPSLMRNRSYVKLQFVAFTAFIIHFSSLFLMPMILSDVFNKGPAVIGLIIFPGAILSAIVAPLIGRMIDRFGNRPIIVLGHFFLLVASTLFAFFSSVTPYAIMITYMFMSIGFSALTSSTSNEVTRLLPRQEVGAGMGLVQLMQFFGGALGVALSGLLLVWQSDLLPAVSYRNIFLGFSVLLVFSLFLFTRGDKKGKEKE</sequence>
<protein>
    <submittedName>
        <fullName evidence="8">MFS transporter</fullName>
    </submittedName>
</protein>
<dbReference type="PANTHER" id="PTHR42718:SF9">
    <property type="entry name" value="MAJOR FACILITATOR SUPERFAMILY MULTIDRUG TRANSPORTER MFSC"/>
    <property type="match status" value="1"/>
</dbReference>
<dbReference type="CDD" id="cd17321">
    <property type="entry name" value="MFS_MMR_MDR_like"/>
    <property type="match status" value="1"/>
</dbReference>
<dbReference type="PANTHER" id="PTHR42718">
    <property type="entry name" value="MAJOR FACILITATOR SUPERFAMILY MULTIDRUG TRANSPORTER MFSC"/>
    <property type="match status" value="1"/>
</dbReference>
<dbReference type="PROSITE" id="PS50850">
    <property type="entry name" value="MFS"/>
    <property type="match status" value="1"/>
</dbReference>
<feature type="transmembrane region" description="Helical" evidence="6">
    <location>
        <begin position="354"/>
        <end position="372"/>
    </location>
</feature>
<keyword evidence="3 6" id="KW-0812">Transmembrane</keyword>
<name>A0ABV6NG35_9BACI</name>
<evidence type="ECO:0000256" key="5">
    <source>
        <dbReference type="ARBA" id="ARBA00023136"/>
    </source>
</evidence>
<feature type="transmembrane region" description="Helical" evidence="6">
    <location>
        <begin position="207"/>
        <end position="223"/>
    </location>
</feature>
<feature type="transmembrane region" description="Helical" evidence="6">
    <location>
        <begin position="330"/>
        <end position="348"/>
    </location>
</feature>
<organism evidence="8 9">
    <name type="scientific">Halalkalibacter alkalisediminis</name>
    <dbReference type="NCBI Taxonomy" id="935616"/>
    <lineage>
        <taxon>Bacteria</taxon>
        <taxon>Bacillati</taxon>
        <taxon>Bacillota</taxon>
        <taxon>Bacilli</taxon>
        <taxon>Bacillales</taxon>
        <taxon>Bacillaceae</taxon>
        <taxon>Halalkalibacter</taxon>
    </lineage>
</organism>
<keyword evidence="4 6" id="KW-1133">Transmembrane helix</keyword>
<proteinExistence type="predicted"/>
<dbReference type="Gene3D" id="1.20.1250.20">
    <property type="entry name" value="MFS general substrate transporter like domains"/>
    <property type="match status" value="1"/>
</dbReference>
<feature type="transmembrane region" description="Helical" evidence="6">
    <location>
        <begin position="58"/>
        <end position="76"/>
    </location>
</feature>
<dbReference type="Proteomes" id="UP001589833">
    <property type="component" value="Unassembled WGS sequence"/>
</dbReference>
<dbReference type="InterPro" id="IPR036259">
    <property type="entry name" value="MFS_trans_sf"/>
</dbReference>
<evidence type="ECO:0000256" key="6">
    <source>
        <dbReference type="SAM" id="Phobius"/>
    </source>
</evidence>
<feature type="transmembrane region" description="Helical" evidence="6">
    <location>
        <begin position="113"/>
        <end position="134"/>
    </location>
</feature>
<gene>
    <name evidence="8" type="ORF">ACFFH4_11830</name>
</gene>
<feature type="domain" description="Major facilitator superfamily (MFS) profile" evidence="7">
    <location>
        <begin position="22"/>
        <end position="451"/>
    </location>
</feature>
<feature type="transmembrane region" description="Helical" evidence="6">
    <location>
        <begin position="427"/>
        <end position="444"/>
    </location>
</feature>
<feature type="transmembrane region" description="Helical" evidence="6">
    <location>
        <begin position="174"/>
        <end position="195"/>
    </location>
</feature>
<evidence type="ECO:0000256" key="4">
    <source>
        <dbReference type="ARBA" id="ARBA00022989"/>
    </source>
</evidence>
<dbReference type="InterPro" id="IPR011701">
    <property type="entry name" value="MFS"/>
</dbReference>
<dbReference type="RefSeq" id="WP_273845610.1">
    <property type="nucleotide sequence ID" value="NZ_JAQQWT010000014.1"/>
</dbReference>
<evidence type="ECO:0000313" key="9">
    <source>
        <dbReference type="Proteomes" id="UP001589833"/>
    </source>
</evidence>
<feature type="transmembrane region" description="Helical" evidence="6">
    <location>
        <begin position="298"/>
        <end position="318"/>
    </location>
</feature>
<dbReference type="Gene3D" id="1.20.1720.10">
    <property type="entry name" value="Multidrug resistance protein D"/>
    <property type="match status" value="1"/>
</dbReference>
<evidence type="ECO:0000259" key="7">
    <source>
        <dbReference type="PROSITE" id="PS50850"/>
    </source>
</evidence>